<keyword evidence="1" id="KW-0812">Transmembrane</keyword>
<keyword evidence="5" id="KW-1185">Reference proteome</keyword>
<dbReference type="Proteomes" id="UP001431572">
    <property type="component" value="Chromosome 1"/>
</dbReference>
<protein>
    <submittedName>
        <fullName evidence="2">Uncharacterized protein</fullName>
    </submittedName>
</protein>
<sequence length="258" mass="27290">MNKSNLVKISLLVLLLFLLLPILAETRIASAHEDREVSSGKYLFRVGWISEPTYQGIANGLELLICRGKCDSKGDGTYSNGETGAFDTLKAEVIYGSQSMPLTLLPVPRNPGKYDAIFIPTKIGDYAFHFFGSIGQDKIDEKFVSSPNTFDSVQPLTAIQFPDKPGFNSAVQVATSVPSTTITPVAASVASSDVQALKDQLLAQQKTAQDAKSAADNAALFGIVGLVAGVVGILIGVGAMIIGLRSRGSAKPTEPEKG</sequence>
<evidence type="ECO:0000313" key="2">
    <source>
        <dbReference type="EMBL" id="NWJ45828.1"/>
    </source>
</evidence>
<keyword evidence="1" id="KW-1133">Transmembrane helix</keyword>
<dbReference type="RefSeq" id="WP_341469585.1">
    <property type="nucleotide sequence ID" value="NZ_CP128399.1"/>
</dbReference>
<dbReference type="EMBL" id="CP128399">
    <property type="protein sequence ID" value="WJW67693.1"/>
    <property type="molecule type" value="Genomic_DNA"/>
</dbReference>
<dbReference type="EMBL" id="JACATZ010000001">
    <property type="protein sequence ID" value="NWJ45828.1"/>
    <property type="molecule type" value="Genomic_DNA"/>
</dbReference>
<name>A0A8T7LUW5_9CHLR</name>
<proteinExistence type="predicted"/>
<reference evidence="3" key="2">
    <citation type="journal article" date="2024" name="Nature">
        <title>Anoxygenic phototroph of the Chloroflexota uses a type I reaction centre.</title>
        <authorList>
            <person name="Tsuji J.M."/>
            <person name="Shaw N.A."/>
            <person name="Nagashima S."/>
            <person name="Venkiteswaran J.J."/>
            <person name="Schiff S.L."/>
            <person name="Watanabe T."/>
            <person name="Fukui M."/>
            <person name="Hanada S."/>
            <person name="Tank M."/>
            <person name="Neufeld J.D."/>
        </authorList>
    </citation>
    <scope>NUCLEOTIDE SEQUENCE</scope>
    <source>
        <strain evidence="3">L227-S17</strain>
    </source>
</reference>
<dbReference type="AlphaFoldDB" id="A0A8T7LUW5"/>
<evidence type="ECO:0000313" key="3">
    <source>
        <dbReference type="EMBL" id="WJW67693.1"/>
    </source>
</evidence>
<evidence type="ECO:0000313" key="4">
    <source>
        <dbReference type="Proteomes" id="UP000521676"/>
    </source>
</evidence>
<feature type="transmembrane region" description="Helical" evidence="1">
    <location>
        <begin position="218"/>
        <end position="242"/>
    </location>
</feature>
<accession>A0A8T7LUW5</accession>
<keyword evidence="1" id="KW-0472">Membrane</keyword>
<dbReference type="Proteomes" id="UP000521676">
    <property type="component" value="Unassembled WGS sequence"/>
</dbReference>
<gene>
    <name evidence="2" type="ORF">HXX08_08120</name>
    <name evidence="3" type="ORF">OZ401_000968</name>
</gene>
<evidence type="ECO:0000313" key="5">
    <source>
        <dbReference type="Proteomes" id="UP001431572"/>
    </source>
</evidence>
<evidence type="ECO:0000256" key="1">
    <source>
        <dbReference type="SAM" id="Phobius"/>
    </source>
</evidence>
<organism evidence="2 4">
    <name type="scientific">Candidatus Chlorohelix allophototropha</name>
    <dbReference type="NCBI Taxonomy" id="3003348"/>
    <lineage>
        <taxon>Bacteria</taxon>
        <taxon>Bacillati</taxon>
        <taxon>Chloroflexota</taxon>
        <taxon>Chloroflexia</taxon>
        <taxon>Candidatus Chloroheliales</taxon>
        <taxon>Candidatus Chloroheliaceae</taxon>
        <taxon>Candidatus Chlorohelix</taxon>
    </lineage>
</organism>
<reference evidence="2 4" key="1">
    <citation type="submission" date="2020-06" db="EMBL/GenBank/DDBJ databases">
        <title>Anoxygenic phototrophic Chloroflexota member uses a Type I reaction center.</title>
        <authorList>
            <person name="Tsuji J.M."/>
            <person name="Shaw N.A."/>
            <person name="Nagashima S."/>
            <person name="Venkiteswaran J."/>
            <person name="Schiff S.L."/>
            <person name="Hanada S."/>
            <person name="Tank M."/>
            <person name="Neufeld J.D."/>
        </authorList>
    </citation>
    <scope>NUCLEOTIDE SEQUENCE [LARGE SCALE GENOMIC DNA]</scope>
    <source>
        <strain evidence="2">L227-S17</strain>
    </source>
</reference>